<evidence type="ECO:0000256" key="1">
    <source>
        <dbReference type="ARBA" id="ARBA00004255"/>
    </source>
</evidence>
<name>T1KBG3_TETUR</name>
<evidence type="ECO:0000256" key="13">
    <source>
        <dbReference type="PIRNR" id="PIRNR016478"/>
    </source>
</evidence>
<dbReference type="Gene3D" id="1.25.40.10">
    <property type="entry name" value="Tetratricopeptide repeat domain"/>
    <property type="match status" value="1"/>
</dbReference>
<comment type="subunit">
    <text evidence="4">Oligomeric complex that consists of at least the alpha, beta, beta', gamma, delta, epsilon and zeta subunits.</text>
</comment>
<dbReference type="EnsemblMetazoa" id="tetur08g03990.1">
    <property type="protein sequence ID" value="tetur08g03990.1"/>
    <property type="gene ID" value="tetur08g03990"/>
</dbReference>
<dbReference type="OrthoDB" id="310217at2759"/>
<dbReference type="InterPro" id="IPR006822">
    <property type="entry name" value="Coatomer_esu"/>
</dbReference>
<dbReference type="PANTHER" id="PTHR10805">
    <property type="entry name" value="COATOMER SUBUNIT EPSILON"/>
    <property type="match status" value="1"/>
</dbReference>
<evidence type="ECO:0000313" key="15">
    <source>
        <dbReference type="Proteomes" id="UP000015104"/>
    </source>
</evidence>
<dbReference type="KEGG" id="tut:107362710"/>
<keyword evidence="15" id="KW-1185">Reference proteome</keyword>
<comment type="subcellular location">
    <subcellularLocation>
        <location evidence="2">Cytoplasmic vesicle</location>
        <location evidence="2">COPI-coated vesicle membrane</location>
        <topology evidence="2">Peripheral membrane protein</topology>
        <orientation evidence="2">Cytoplasmic side</orientation>
    </subcellularLocation>
    <subcellularLocation>
        <location evidence="1">Golgi apparatus membrane</location>
        <topology evidence="1">Peripheral membrane protein</topology>
        <orientation evidence="1">Cytoplasmic side</orientation>
    </subcellularLocation>
</comment>
<evidence type="ECO:0000256" key="2">
    <source>
        <dbReference type="ARBA" id="ARBA00004347"/>
    </source>
</evidence>
<dbReference type="GO" id="GO:0000139">
    <property type="term" value="C:Golgi membrane"/>
    <property type="evidence" value="ECO:0007669"/>
    <property type="project" value="UniProtKB-SubCell"/>
</dbReference>
<evidence type="ECO:0000256" key="9">
    <source>
        <dbReference type="ARBA" id="ARBA00022927"/>
    </source>
</evidence>
<keyword evidence="7 13" id="KW-0963">Cytoplasm</keyword>
<evidence type="ECO:0000256" key="7">
    <source>
        <dbReference type="ARBA" id="ARBA00022490"/>
    </source>
</evidence>
<dbReference type="STRING" id="32264.T1KBG3"/>
<organism evidence="14 15">
    <name type="scientific">Tetranychus urticae</name>
    <name type="common">Two-spotted spider mite</name>
    <dbReference type="NCBI Taxonomy" id="32264"/>
    <lineage>
        <taxon>Eukaryota</taxon>
        <taxon>Metazoa</taxon>
        <taxon>Ecdysozoa</taxon>
        <taxon>Arthropoda</taxon>
        <taxon>Chelicerata</taxon>
        <taxon>Arachnida</taxon>
        <taxon>Acari</taxon>
        <taxon>Acariformes</taxon>
        <taxon>Trombidiformes</taxon>
        <taxon>Prostigmata</taxon>
        <taxon>Eleutherengona</taxon>
        <taxon>Raphignathae</taxon>
        <taxon>Tetranychoidea</taxon>
        <taxon>Tetranychidae</taxon>
        <taxon>Tetranychus</taxon>
    </lineage>
</organism>
<proteinExistence type="inferred from homology"/>
<dbReference type="EMBL" id="CAEY01001948">
    <property type="status" value="NOT_ANNOTATED_CDS"/>
    <property type="molecule type" value="Genomic_DNA"/>
</dbReference>
<dbReference type="SMR" id="T1KBG3"/>
<evidence type="ECO:0000256" key="4">
    <source>
        <dbReference type="ARBA" id="ARBA00011775"/>
    </source>
</evidence>
<keyword evidence="10 13" id="KW-0333">Golgi apparatus</keyword>
<dbReference type="SUPFAM" id="SSF48452">
    <property type="entry name" value="TPR-like"/>
    <property type="match status" value="1"/>
</dbReference>
<dbReference type="PIRSF" id="PIRSF016478">
    <property type="entry name" value="Coatomer_esu"/>
    <property type="match status" value="1"/>
</dbReference>
<protein>
    <recommendedName>
        <fullName evidence="5 13">Coatomer subunit epsilon</fullName>
    </recommendedName>
</protein>
<keyword evidence="12 13" id="KW-0968">Cytoplasmic vesicle</keyword>
<comment type="function">
    <text evidence="13">The coatomer is a cytosolic protein complex that binds to dilysine motifs and reversibly associates with Golgi non-clathrin-coated vesicles, which further mediate biosynthetic protein transport from the ER, via the Golgi up to the trans Golgi network. The coatomer complex is required for budding from Golgi membranes, and is essential for the retrograde Golgi-to-ER transport of dilysine-tagged proteins.</text>
</comment>
<reference evidence="14" key="2">
    <citation type="submission" date="2015-06" db="UniProtKB">
        <authorList>
            <consortium name="EnsemblMetazoa"/>
        </authorList>
    </citation>
    <scope>IDENTIFICATION</scope>
</reference>
<dbReference type="AlphaFoldDB" id="T1KBG3"/>
<comment type="similarity">
    <text evidence="3 13">Belongs to the COPE family.</text>
</comment>
<dbReference type="InterPro" id="IPR011990">
    <property type="entry name" value="TPR-like_helical_dom_sf"/>
</dbReference>
<evidence type="ECO:0000256" key="8">
    <source>
        <dbReference type="ARBA" id="ARBA00022892"/>
    </source>
</evidence>
<accession>T1KBG3</accession>
<keyword evidence="8 13" id="KW-0931">ER-Golgi transport</keyword>
<evidence type="ECO:0000256" key="3">
    <source>
        <dbReference type="ARBA" id="ARBA00008827"/>
    </source>
</evidence>
<keyword evidence="9 13" id="KW-0653">Protein transport</keyword>
<dbReference type="Proteomes" id="UP000015104">
    <property type="component" value="Unassembled WGS sequence"/>
</dbReference>
<dbReference type="GO" id="GO:0005198">
    <property type="term" value="F:structural molecule activity"/>
    <property type="evidence" value="ECO:0007669"/>
    <property type="project" value="UniProtKB-UniRule"/>
</dbReference>
<dbReference type="Pfam" id="PF04733">
    <property type="entry name" value="Coatomer_E"/>
    <property type="match status" value="1"/>
</dbReference>
<dbReference type="HOGENOM" id="CLU_049363_0_0_1"/>
<dbReference type="PANTHER" id="PTHR10805:SF0">
    <property type="entry name" value="COATOMER SUBUNIT EPSILON"/>
    <property type="match status" value="1"/>
</dbReference>
<sequence length="302" mass="34373">MGEDPLFEMRNAFYIGNFQHCINEALKSKVNSEEKDILMYRSYIAQKKYGVVLDGITASGSSNLQALRLLAMYHTEKDTDAKAKIAEKIFNMANFASTSENPDDYVKLLVAAIVHCNEAVALRVQPDAGLRVLHASDHIECIAMMLQIYLMLDRVDLARKELKKMQEKDEEATLTQLAQAWINIHVGGEKFQEAYYIYQELADKYGPTPLLLNGIAVAQIGQGKYEEVESILQQALEKDNNNPETLINLIHVSHQLGKPPEVCNRFLSQLKDSNSIHPYVNDLQSKENEFERLTRQYTLQFE</sequence>
<reference evidence="15" key="1">
    <citation type="submission" date="2011-08" db="EMBL/GenBank/DDBJ databases">
        <authorList>
            <person name="Rombauts S."/>
        </authorList>
    </citation>
    <scope>NUCLEOTIDE SEQUENCE</scope>
    <source>
        <strain evidence="15">London</strain>
    </source>
</reference>
<evidence type="ECO:0000256" key="11">
    <source>
        <dbReference type="ARBA" id="ARBA00023136"/>
    </source>
</evidence>
<gene>
    <name evidence="14" type="primary">107362710</name>
</gene>
<keyword evidence="6 13" id="KW-0813">Transport</keyword>
<dbReference type="eggNOG" id="KOG3081">
    <property type="taxonomic scope" value="Eukaryota"/>
</dbReference>
<dbReference type="OMA" id="MIVLSQH"/>
<dbReference type="GO" id="GO:0006888">
    <property type="term" value="P:endoplasmic reticulum to Golgi vesicle-mediated transport"/>
    <property type="evidence" value="ECO:0007669"/>
    <property type="project" value="TreeGrafter"/>
</dbReference>
<evidence type="ECO:0000256" key="12">
    <source>
        <dbReference type="ARBA" id="ARBA00023329"/>
    </source>
</evidence>
<keyword evidence="11 13" id="KW-0472">Membrane</keyword>
<dbReference type="GO" id="GO:0006890">
    <property type="term" value="P:retrograde vesicle-mediated transport, Golgi to endoplasmic reticulum"/>
    <property type="evidence" value="ECO:0007669"/>
    <property type="project" value="UniProtKB-UniRule"/>
</dbReference>
<dbReference type="GO" id="GO:0015031">
    <property type="term" value="P:protein transport"/>
    <property type="evidence" value="ECO:0007669"/>
    <property type="project" value="UniProtKB-UniRule"/>
</dbReference>
<evidence type="ECO:0000256" key="5">
    <source>
        <dbReference type="ARBA" id="ARBA00015828"/>
    </source>
</evidence>
<evidence type="ECO:0000256" key="10">
    <source>
        <dbReference type="ARBA" id="ARBA00023034"/>
    </source>
</evidence>
<evidence type="ECO:0000313" key="14">
    <source>
        <dbReference type="EnsemblMetazoa" id="tetur08g03990.1"/>
    </source>
</evidence>
<dbReference type="GO" id="GO:0030126">
    <property type="term" value="C:COPI vesicle coat"/>
    <property type="evidence" value="ECO:0007669"/>
    <property type="project" value="TreeGrafter"/>
</dbReference>
<evidence type="ECO:0000256" key="6">
    <source>
        <dbReference type="ARBA" id="ARBA00022448"/>
    </source>
</evidence>
<dbReference type="GO" id="GO:0006891">
    <property type="term" value="P:intra-Golgi vesicle-mediated transport"/>
    <property type="evidence" value="ECO:0007669"/>
    <property type="project" value="TreeGrafter"/>
</dbReference>